<dbReference type="AlphaFoldDB" id="A0A6J1LGR1"/>
<sequence length="630" mass="69568">MCDIGNLIDLTGWDEPVKEETVVEDIPIQSNSFKGPYDPFDSIEKEACIKGEHFKNDAQNTPTTIIEGQSDNNESSPVIIESEPRNADTISNSSVSNESRHRTLQQLAKLNATRLSNMNTPTHNQLVNVGTNGNSSYFNSCFLSENLQMIAAESPVKLIEDEPNPIPITMSTTDLPDYTCSNTEFEVRLKQMRIAMLGSPAKTVAPEPLPTHTTTKNSNNTPAEIERLWQELKSLVCAHVEVSKREQFNVVIESLRAAMHSNDPAVEDAGQTAKESPRMYTRQGTFDLDLEQQRRKTDMVDHLKTNGNIQEFPDVMTCSSATYDAESADNPMTPIKETEFKKKPDSYVTEVVNDNNLALQINQLLERHNLTKPQTNDNEHQHHESETNQHSSGQTVILVVNSTGGSQLPNCIVHPSTIRGANTAAKNDNDNTLRRRSSSLSIHDKAKQERSKAIIKQASIEGNISHIVPLKELSTVGDKFNAMSSFRQRRNSFSIASTIGKGHTPAVSASQARSQMAGRTKVAAINESVMKLNATSKANKPVKRVVPMVKPSLELTDITHLNSTTPRCNVQDTPLATKGKTASKLFCTSTPMPQMRPLQRRSLKPMSSYSGSCATTSTVRPPNYSKKTAQ</sequence>
<keyword evidence="2" id="KW-1185">Reference proteome</keyword>
<organism evidence="2 3">
    <name type="scientific">Drosophila hydei</name>
    <name type="common">Fruit fly</name>
    <dbReference type="NCBI Taxonomy" id="7224"/>
    <lineage>
        <taxon>Eukaryota</taxon>
        <taxon>Metazoa</taxon>
        <taxon>Ecdysozoa</taxon>
        <taxon>Arthropoda</taxon>
        <taxon>Hexapoda</taxon>
        <taxon>Insecta</taxon>
        <taxon>Pterygota</taxon>
        <taxon>Neoptera</taxon>
        <taxon>Endopterygota</taxon>
        <taxon>Diptera</taxon>
        <taxon>Brachycera</taxon>
        <taxon>Muscomorpha</taxon>
        <taxon>Ephydroidea</taxon>
        <taxon>Drosophilidae</taxon>
        <taxon>Drosophila</taxon>
    </lineage>
</organism>
<proteinExistence type="predicted"/>
<feature type="region of interest" description="Disordered" evidence="1">
    <location>
        <begin position="589"/>
        <end position="630"/>
    </location>
</feature>
<feature type="compositionally biased region" description="Polar residues" evidence="1">
    <location>
        <begin position="88"/>
        <end position="97"/>
    </location>
</feature>
<feature type="compositionally biased region" description="Polar residues" evidence="1">
    <location>
        <begin position="57"/>
        <end position="76"/>
    </location>
</feature>
<feature type="region of interest" description="Disordered" evidence="1">
    <location>
        <begin position="422"/>
        <end position="443"/>
    </location>
</feature>
<feature type="compositionally biased region" description="Polar residues" evidence="1">
    <location>
        <begin position="605"/>
        <end position="630"/>
    </location>
</feature>
<dbReference type="KEGG" id="dhe:111595366"/>
<name>A0A6J1LGR1_DROHY</name>
<feature type="region of interest" description="Disordered" evidence="1">
    <location>
        <begin position="55"/>
        <end position="102"/>
    </location>
</feature>
<dbReference type="OrthoDB" id="7970201at2759"/>
<accession>A0A6J1LGR1</accession>
<evidence type="ECO:0000313" key="2">
    <source>
        <dbReference type="Proteomes" id="UP000504633"/>
    </source>
</evidence>
<evidence type="ECO:0000313" key="3">
    <source>
        <dbReference type="RefSeq" id="XP_023164820.2"/>
    </source>
</evidence>
<dbReference type="GeneID" id="111595366"/>
<protein>
    <submittedName>
        <fullName evidence="3">Uncharacterized protein LOC111595366</fullName>
    </submittedName>
</protein>
<feature type="region of interest" description="Disordered" evidence="1">
    <location>
        <begin position="373"/>
        <end position="394"/>
    </location>
</feature>
<reference evidence="3" key="1">
    <citation type="submission" date="2025-08" db="UniProtKB">
        <authorList>
            <consortium name="RefSeq"/>
        </authorList>
    </citation>
    <scope>IDENTIFICATION</scope>
    <source>
        <strain evidence="3">15085-1641.00</strain>
        <tissue evidence="3">Whole body</tissue>
    </source>
</reference>
<dbReference type="RefSeq" id="XP_023164820.2">
    <property type="nucleotide sequence ID" value="XM_023309052.2"/>
</dbReference>
<feature type="compositionally biased region" description="Basic and acidic residues" evidence="1">
    <location>
        <begin position="377"/>
        <end position="387"/>
    </location>
</feature>
<evidence type="ECO:0000256" key="1">
    <source>
        <dbReference type="SAM" id="MobiDB-lite"/>
    </source>
</evidence>
<gene>
    <name evidence="3" type="primary">LOC111595366</name>
</gene>
<dbReference type="Proteomes" id="UP000504633">
    <property type="component" value="Unplaced"/>
</dbReference>
<dbReference type="OMA" id="WDEPQKE"/>